<name>A0A7V4TG97_9BACT</name>
<dbReference type="AlphaFoldDB" id="A0A7V4TG97"/>
<evidence type="ECO:0000313" key="1">
    <source>
        <dbReference type="EMBL" id="HGY39251.1"/>
    </source>
</evidence>
<reference evidence="1" key="1">
    <citation type="journal article" date="2020" name="mSystems">
        <title>Genome- and Community-Level Interaction Insights into Carbon Utilization and Element Cycling Functions of Hydrothermarchaeota in Hydrothermal Sediment.</title>
        <authorList>
            <person name="Zhou Z."/>
            <person name="Liu Y."/>
            <person name="Xu W."/>
            <person name="Pan J."/>
            <person name="Luo Z.H."/>
            <person name="Li M."/>
        </authorList>
    </citation>
    <scope>NUCLEOTIDE SEQUENCE [LARGE SCALE GENOMIC DNA]</scope>
    <source>
        <strain evidence="1">SpSt-82</strain>
    </source>
</reference>
<dbReference type="EMBL" id="DTIY01000036">
    <property type="protein sequence ID" value="HGY39251.1"/>
    <property type="molecule type" value="Genomic_DNA"/>
</dbReference>
<proteinExistence type="predicted"/>
<sequence length="238" mass="26541">MKKSWILFFLVSAIFLSLSHNLWGNTFTDWPELTLRPEDILEVTFTFPLDASSLREDTVWVSEHESGEIPLAVRVTVTGEDPRKLQVFPLEERWPAGKTYYLFLGSGLRSQEGVPLGKPVRLSFRVLAPEGAEPPAASEPAPSHVATGPGEVLQAAARALDALDFAALRELLSSNLRQSLEGDPAVSEEEARKVAQALREARKLEVSSDEAFYEMTVDGVTYPITLKREGEEWKIERF</sequence>
<accession>A0A7V4TG97</accession>
<comment type="caution">
    <text evidence="1">The sequence shown here is derived from an EMBL/GenBank/DDBJ whole genome shotgun (WGS) entry which is preliminary data.</text>
</comment>
<protein>
    <submittedName>
        <fullName evidence="1">Uncharacterized protein</fullName>
    </submittedName>
</protein>
<organism evidence="1">
    <name type="scientific">Candidatus Caldatribacterium saccharofermentans</name>
    <dbReference type="NCBI Taxonomy" id="1454753"/>
    <lineage>
        <taxon>Bacteria</taxon>
        <taxon>Pseudomonadati</taxon>
        <taxon>Atribacterota</taxon>
        <taxon>Atribacteria</taxon>
        <taxon>Atribacterales</taxon>
        <taxon>Candidatus Caldatribacteriaceae</taxon>
        <taxon>Candidatus Caldatribacterium</taxon>
    </lineage>
</organism>
<gene>
    <name evidence="1" type="ORF">ENW11_05535</name>
</gene>